<evidence type="ECO:0000313" key="1">
    <source>
        <dbReference type="EMBL" id="OPJ55207.1"/>
    </source>
</evidence>
<accession>A0A1V4I6P4</accession>
<reference evidence="1 2" key="1">
    <citation type="submission" date="2017-03" db="EMBL/GenBank/DDBJ databases">
        <title>Genome sequence of Clostridium oryzae DSM 28571.</title>
        <authorList>
            <person name="Poehlein A."/>
            <person name="Daniel R."/>
        </authorList>
    </citation>
    <scope>NUCLEOTIDE SEQUENCE [LARGE SCALE GENOMIC DNA]</scope>
    <source>
        <strain evidence="1 2">DSM 28571</strain>
    </source>
</reference>
<evidence type="ECO:0000313" key="2">
    <source>
        <dbReference type="Proteomes" id="UP000190080"/>
    </source>
</evidence>
<dbReference type="OrthoDB" id="1901124at2"/>
<dbReference type="STRING" id="1450648.CLORY_44450"/>
<keyword evidence="2" id="KW-1185">Reference proteome</keyword>
<organism evidence="1 2">
    <name type="scientific">Clostridium oryzae</name>
    <dbReference type="NCBI Taxonomy" id="1450648"/>
    <lineage>
        <taxon>Bacteria</taxon>
        <taxon>Bacillati</taxon>
        <taxon>Bacillota</taxon>
        <taxon>Clostridia</taxon>
        <taxon>Eubacteriales</taxon>
        <taxon>Clostridiaceae</taxon>
        <taxon>Clostridium</taxon>
    </lineage>
</organism>
<proteinExistence type="predicted"/>
<gene>
    <name evidence="1" type="ORF">CLORY_44450</name>
</gene>
<sequence length="205" mass="23877">MDLRRLSGYNLDLCSQVKALKTIISSSEIVNQVLERAKTLDLDNYYIGAGCITQTVWNYISDKPLNYGIKDIDFVYFDEENVDFEAEDRMISAVKQLYSDLDIEIDVKNQARVHLWYKDHFGYSIEPYKSLESSINSWPTTATSIGIRKEFNNEFKVYAPFGLNDLFGMTVRANKVQITKEIYETKVSNWIKKWPNLKVVPWDEN</sequence>
<dbReference type="RefSeq" id="WP_079428643.1">
    <property type="nucleotide sequence ID" value="NZ_MZGV01000116.1"/>
</dbReference>
<comment type="caution">
    <text evidence="1">The sequence shown here is derived from an EMBL/GenBank/DDBJ whole genome shotgun (WGS) entry which is preliminary data.</text>
</comment>
<dbReference type="Pfam" id="PF06042">
    <property type="entry name" value="NTP_transf_6"/>
    <property type="match status" value="1"/>
</dbReference>
<dbReference type="PANTHER" id="PTHR39166:SF1">
    <property type="entry name" value="BLL1166 PROTEIN"/>
    <property type="match status" value="1"/>
</dbReference>
<dbReference type="InterPro" id="IPR009267">
    <property type="entry name" value="NTP_transf_6"/>
</dbReference>
<dbReference type="AlphaFoldDB" id="A0A1V4I6P4"/>
<name>A0A1V4I6P4_9CLOT</name>
<dbReference type="PANTHER" id="PTHR39166">
    <property type="entry name" value="BLL1166 PROTEIN"/>
    <property type="match status" value="1"/>
</dbReference>
<protein>
    <recommendedName>
        <fullName evidence="3">Nucleotidyltransferase family protein</fullName>
    </recommendedName>
</protein>
<evidence type="ECO:0008006" key="3">
    <source>
        <dbReference type="Google" id="ProtNLM"/>
    </source>
</evidence>
<dbReference type="EMBL" id="MZGV01000116">
    <property type="protein sequence ID" value="OPJ55207.1"/>
    <property type="molecule type" value="Genomic_DNA"/>
</dbReference>
<dbReference type="Proteomes" id="UP000190080">
    <property type="component" value="Unassembled WGS sequence"/>
</dbReference>